<protein>
    <submittedName>
        <fullName evidence="3">SH3 domain-containing protein</fullName>
    </submittedName>
</protein>
<dbReference type="RefSeq" id="WP_165919101.1">
    <property type="nucleotide sequence ID" value="NZ_AP018721.1"/>
</dbReference>
<accession>A0A4R3JZL7</accession>
<organism evidence="3 4">
    <name type="scientific">Sulfuritortus calidifontis</name>
    <dbReference type="NCBI Taxonomy" id="1914471"/>
    <lineage>
        <taxon>Bacteria</taxon>
        <taxon>Pseudomonadati</taxon>
        <taxon>Pseudomonadota</taxon>
        <taxon>Betaproteobacteria</taxon>
        <taxon>Nitrosomonadales</taxon>
        <taxon>Thiobacillaceae</taxon>
        <taxon>Sulfuritortus</taxon>
    </lineage>
</organism>
<dbReference type="Proteomes" id="UP000295135">
    <property type="component" value="Unassembled WGS sequence"/>
</dbReference>
<feature type="signal peptide" evidence="1">
    <location>
        <begin position="1"/>
        <end position="21"/>
    </location>
</feature>
<dbReference type="InterPro" id="IPR003646">
    <property type="entry name" value="SH3-like_bac-type"/>
</dbReference>
<evidence type="ECO:0000256" key="1">
    <source>
        <dbReference type="SAM" id="SignalP"/>
    </source>
</evidence>
<gene>
    <name evidence="3" type="ORF">EDC61_103152</name>
</gene>
<evidence type="ECO:0000313" key="3">
    <source>
        <dbReference type="EMBL" id="TCS73029.1"/>
    </source>
</evidence>
<dbReference type="EMBL" id="SLZY01000003">
    <property type="protein sequence ID" value="TCS73029.1"/>
    <property type="molecule type" value="Genomic_DNA"/>
</dbReference>
<evidence type="ECO:0000259" key="2">
    <source>
        <dbReference type="Pfam" id="PF08239"/>
    </source>
</evidence>
<feature type="chain" id="PRO_5020420390" evidence="1">
    <location>
        <begin position="22"/>
        <end position="180"/>
    </location>
</feature>
<dbReference type="AlphaFoldDB" id="A0A4R3JZL7"/>
<comment type="caution">
    <text evidence="3">The sequence shown here is derived from an EMBL/GenBank/DDBJ whole genome shotgun (WGS) entry which is preliminary data.</text>
</comment>
<feature type="domain" description="SH3b" evidence="2">
    <location>
        <begin position="32"/>
        <end position="73"/>
    </location>
</feature>
<sequence>MKRLHIGLAAWLWLMAMPVWAAPGVMLRDDTLRSAPATTAPAVVSVAKGQAVEVLGRQGGWSRIQAQGKTGWVRLLSVRGGAVAQTDVGGELKGVLALGATRRDPGKVVAVAGVRGLSEEELKQAHYDARQLDRLEGYAVSLVEASRFAADAGLTRREVAYLPLPQAASGGGESWGGSQP</sequence>
<evidence type="ECO:0000313" key="4">
    <source>
        <dbReference type="Proteomes" id="UP000295135"/>
    </source>
</evidence>
<proteinExistence type="predicted"/>
<dbReference type="Gene3D" id="2.30.30.40">
    <property type="entry name" value="SH3 Domains"/>
    <property type="match status" value="1"/>
</dbReference>
<name>A0A4R3JZL7_9PROT</name>
<reference evidence="3 4" key="1">
    <citation type="submission" date="2019-03" db="EMBL/GenBank/DDBJ databases">
        <title>Genomic Encyclopedia of Type Strains, Phase IV (KMG-IV): sequencing the most valuable type-strain genomes for metagenomic binning, comparative biology and taxonomic classification.</title>
        <authorList>
            <person name="Goeker M."/>
        </authorList>
    </citation>
    <scope>NUCLEOTIDE SEQUENCE [LARGE SCALE GENOMIC DNA]</scope>
    <source>
        <strain evidence="3 4">DSM 103923</strain>
    </source>
</reference>
<keyword evidence="1" id="KW-0732">Signal</keyword>
<keyword evidence="4" id="KW-1185">Reference proteome</keyword>
<dbReference type="Pfam" id="PF08239">
    <property type="entry name" value="SH3_3"/>
    <property type="match status" value="1"/>
</dbReference>